<dbReference type="Proteomes" id="UP000050786">
    <property type="component" value="Unassembled WGS sequence"/>
</dbReference>
<protein>
    <recommendedName>
        <fullName evidence="1">YjiS-like domain-containing protein</fullName>
    </recommendedName>
</protein>
<proteinExistence type="predicted"/>
<dbReference type="AlphaFoldDB" id="A0A0P1EVG3"/>
<dbReference type="RefSeq" id="WP_058275628.1">
    <property type="nucleotide sequence ID" value="NZ_CANLZK010000002.1"/>
</dbReference>
<feature type="domain" description="YjiS-like" evidence="1">
    <location>
        <begin position="29"/>
        <end position="53"/>
    </location>
</feature>
<keyword evidence="3" id="KW-1185">Reference proteome</keyword>
<reference evidence="3" key="1">
    <citation type="submission" date="2015-09" db="EMBL/GenBank/DDBJ databases">
        <authorList>
            <person name="Rodrigo-Torres L."/>
            <person name="Arahal D.R."/>
        </authorList>
    </citation>
    <scope>NUCLEOTIDE SEQUENCE [LARGE SCALE GENOMIC DNA]</scope>
    <source>
        <strain evidence="3">CECT 4293</strain>
    </source>
</reference>
<dbReference type="InterPro" id="IPR009506">
    <property type="entry name" value="YjiS-like"/>
</dbReference>
<gene>
    <name evidence="2" type="ORF">RUM4293_04676</name>
</gene>
<name>A0A0P1EVG3_9RHOB</name>
<organism evidence="2 3">
    <name type="scientific">Ruegeria atlantica</name>
    <dbReference type="NCBI Taxonomy" id="81569"/>
    <lineage>
        <taxon>Bacteria</taxon>
        <taxon>Pseudomonadati</taxon>
        <taxon>Pseudomonadota</taxon>
        <taxon>Alphaproteobacteria</taxon>
        <taxon>Rhodobacterales</taxon>
        <taxon>Roseobacteraceae</taxon>
        <taxon>Ruegeria</taxon>
    </lineage>
</organism>
<evidence type="ECO:0000313" key="2">
    <source>
        <dbReference type="EMBL" id="CUH45759.1"/>
    </source>
</evidence>
<dbReference type="EMBL" id="CYPS01000067">
    <property type="protein sequence ID" value="CUH45759.1"/>
    <property type="molecule type" value="Genomic_DNA"/>
</dbReference>
<evidence type="ECO:0000313" key="3">
    <source>
        <dbReference type="Proteomes" id="UP000050786"/>
    </source>
</evidence>
<sequence>MTQIAIKQHCKPQRRSLLSSLLDSLSLLRQRQTLARLDDRALEDIGITRQQAEAEASRSIWDAPEFWQK</sequence>
<evidence type="ECO:0000259" key="1">
    <source>
        <dbReference type="Pfam" id="PF06568"/>
    </source>
</evidence>
<accession>A0A0P1EVG3</accession>
<dbReference type="Pfam" id="PF06568">
    <property type="entry name" value="YjiS-like"/>
    <property type="match status" value="1"/>
</dbReference>